<dbReference type="RefSeq" id="WP_110985704.1">
    <property type="nucleotide sequence ID" value="NZ_CAWNWM010000004.1"/>
</dbReference>
<gene>
    <name evidence="2" type="ORF">C1752_01747</name>
</gene>
<evidence type="ECO:0000313" key="3">
    <source>
        <dbReference type="Proteomes" id="UP000248857"/>
    </source>
</evidence>
<evidence type="ECO:0000259" key="1">
    <source>
        <dbReference type="Pfam" id="PF18480"/>
    </source>
</evidence>
<proteinExistence type="predicted"/>
<comment type="caution">
    <text evidence="2">The sequence shown here is derived from an EMBL/GenBank/DDBJ whole genome shotgun (WGS) entry which is preliminary data.</text>
</comment>
<dbReference type="Pfam" id="PF18480">
    <property type="entry name" value="DUF5615"/>
    <property type="match status" value="1"/>
</dbReference>
<dbReference type="Proteomes" id="UP000248857">
    <property type="component" value="Unassembled WGS sequence"/>
</dbReference>
<feature type="domain" description="DUF5615" evidence="1">
    <location>
        <begin position="8"/>
        <end position="115"/>
    </location>
</feature>
<protein>
    <recommendedName>
        <fullName evidence="1">DUF5615 domain-containing protein</fullName>
    </recommendedName>
</protein>
<organism evidence="2 3">
    <name type="scientific">Acaryochloris thomasi RCC1774</name>
    <dbReference type="NCBI Taxonomy" id="1764569"/>
    <lineage>
        <taxon>Bacteria</taxon>
        <taxon>Bacillati</taxon>
        <taxon>Cyanobacteriota</taxon>
        <taxon>Cyanophyceae</taxon>
        <taxon>Acaryochloridales</taxon>
        <taxon>Acaryochloridaceae</taxon>
        <taxon>Acaryochloris</taxon>
        <taxon>Acaryochloris thomasi</taxon>
    </lineage>
</organism>
<name>A0A2W1JKU6_9CYAN</name>
<dbReference type="InterPro" id="IPR041049">
    <property type="entry name" value="DUF5615"/>
</dbReference>
<reference evidence="2 3" key="1">
    <citation type="journal article" date="2018" name="Sci. Rep.">
        <title>A novel species of the marine cyanobacterium Acaryochloris with a unique pigment content and lifestyle.</title>
        <authorList>
            <person name="Partensky F."/>
            <person name="Six C."/>
            <person name="Ratin M."/>
            <person name="Garczarek L."/>
            <person name="Vaulot D."/>
            <person name="Probert I."/>
            <person name="Calteau A."/>
            <person name="Gourvil P."/>
            <person name="Marie D."/>
            <person name="Grebert T."/>
            <person name="Bouchier C."/>
            <person name="Le Panse S."/>
            <person name="Gachenot M."/>
            <person name="Rodriguez F."/>
            <person name="Garrido J.L."/>
        </authorList>
    </citation>
    <scope>NUCLEOTIDE SEQUENCE [LARGE SCALE GENOMIC DNA]</scope>
    <source>
        <strain evidence="2 3">RCC1774</strain>
    </source>
</reference>
<sequence>MSEPYQARLYADEGFSKKVSDYLRELGHDVLTVQEAGQANQRIPDEDVLAFAISLDRAVITVNRADFIRLHKSSPDHAGIIVCTEDLNRQRMSERIHAAILSAGNLTGQLVRVNRPAQSS</sequence>
<dbReference type="EMBL" id="PQWO01000004">
    <property type="protein sequence ID" value="PZD73998.1"/>
    <property type="molecule type" value="Genomic_DNA"/>
</dbReference>
<keyword evidence="3" id="KW-1185">Reference proteome</keyword>
<dbReference type="AlphaFoldDB" id="A0A2W1JKU6"/>
<evidence type="ECO:0000313" key="2">
    <source>
        <dbReference type="EMBL" id="PZD73998.1"/>
    </source>
</evidence>
<dbReference type="OrthoDB" id="3216372at2"/>
<accession>A0A2W1JKU6</accession>